<dbReference type="Gene3D" id="3.40.50.720">
    <property type="entry name" value="NAD(P)-binding Rossmann-like Domain"/>
    <property type="match status" value="1"/>
</dbReference>
<dbReference type="InterPro" id="IPR051450">
    <property type="entry name" value="Gfo/Idh/MocA_Oxidoreductases"/>
</dbReference>
<gene>
    <name evidence="3" type="ORF">DLJ53_07730</name>
</gene>
<feature type="domain" description="GFO/IDH/MocA-like oxidoreductase" evidence="2">
    <location>
        <begin position="131"/>
        <end position="264"/>
    </location>
</feature>
<reference evidence="3 4" key="1">
    <citation type="submission" date="2018-05" db="EMBL/GenBank/DDBJ databases">
        <title>Acuticoccus sediminis sp. nov., isolated from deep-sea sediment of Indian Ocean.</title>
        <authorList>
            <person name="Liu X."/>
            <person name="Lai Q."/>
            <person name="Du Y."/>
            <person name="Sun F."/>
            <person name="Zhang X."/>
            <person name="Wang S."/>
            <person name="Shao Z."/>
        </authorList>
    </citation>
    <scope>NUCLEOTIDE SEQUENCE [LARGE SCALE GENOMIC DNA]</scope>
    <source>
        <strain evidence="3 4">PTG4-2</strain>
    </source>
</reference>
<dbReference type="SUPFAM" id="SSF51735">
    <property type="entry name" value="NAD(P)-binding Rossmann-fold domains"/>
    <property type="match status" value="1"/>
</dbReference>
<dbReference type="InterPro" id="IPR036291">
    <property type="entry name" value="NAD(P)-bd_dom_sf"/>
</dbReference>
<evidence type="ECO:0000313" key="4">
    <source>
        <dbReference type="Proteomes" id="UP000249590"/>
    </source>
</evidence>
<evidence type="ECO:0000313" key="3">
    <source>
        <dbReference type="EMBL" id="RAI04323.1"/>
    </source>
</evidence>
<dbReference type="Gene3D" id="3.30.360.10">
    <property type="entry name" value="Dihydrodipicolinate Reductase, domain 2"/>
    <property type="match status" value="1"/>
</dbReference>
<dbReference type="Proteomes" id="UP000249590">
    <property type="component" value="Unassembled WGS sequence"/>
</dbReference>
<feature type="domain" description="Gfo/Idh/MocA-like oxidoreductase N-terminal" evidence="1">
    <location>
        <begin position="5"/>
        <end position="122"/>
    </location>
</feature>
<dbReference type="GO" id="GO:0000166">
    <property type="term" value="F:nucleotide binding"/>
    <property type="evidence" value="ECO:0007669"/>
    <property type="project" value="InterPro"/>
</dbReference>
<dbReference type="Pfam" id="PF01408">
    <property type="entry name" value="GFO_IDH_MocA"/>
    <property type="match status" value="1"/>
</dbReference>
<comment type="caution">
    <text evidence="3">The sequence shown here is derived from an EMBL/GenBank/DDBJ whole genome shotgun (WGS) entry which is preliminary data.</text>
</comment>
<dbReference type="AlphaFoldDB" id="A0A8B2NY73"/>
<dbReference type="InterPro" id="IPR055170">
    <property type="entry name" value="GFO_IDH_MocA-like_dom"/>
</dbReference>
<sequence>MTAVRLGLAGAGLIGSRHAEAIAVAEGAVLAAVADPSEAVGRPVGEKHGVPYLATLDELIARDDVDAVILATPNQVHVEGGLACVAAGKPVLVEKPLATDLAEARRLVEAAEAAGVALAVGHHRRHNPLMTKAKELVDEGRLGTIASVQATTWFMKPDDYFETPWRRKKGAGPVYLNLAHDIDLLHMLCGPVTTVHAMESNAVRGNEVEETAVVILRFASGTLGTVNICDTAVTPWSWEMTARENPVYPATSEDCYWLAGTHGALAIPSLSLWTNPARRSWWEPIAATRFPYPFADPLVCQIEQFAAVVRGEEAPKVTGRDGLAALEVIEAVKTSAATGATVTLGAAV</sequence>
<dbReference type="OrthoDB" id="9792935at2"/>
<evidence type="ECO:0000259" key="1">
    <source>
        <dbReference type="Pfam" id="PF01408"/>
    </source>
</evidence>
<dbReference type="Pfam" id="PF22725">
    <property type="entry name" value="GFO_IDH_MocA_C3"/>
    <property type="match status" value="1"/>
</dbReference>
<dbReference type="EMBL" id="QHHQ01000001">
    <property type="protein sequence ID" value="RAI04323.1"/>
    <property type="molecule type" value="Genomic_DNA"/>
</dbReference>
<name>A0A8B2NY73_9HYPH</name>
<dbReference type="RefSeq" id="WP_111343723.1">
    <property type="nucleotide sequence ID" value="NZ_QHHQ01000001.1"/>
</dbReference>
<protein>
    <submittedName>
        <fullName evidence="3">Oxidoreductase</fullName>
    </submittedName>
</protein>
<evidence type="ECO:0000259" key="2">
    <source>
        <dbReference type="Pfam" id="PF22725"/>
    </source>
</evidence>
<organism evidence="3 4">
    <name type="scientific">Acuticoccus sediminis</name>
    <dbReference type="NCBI Taxonomy" id="2184697"/>
    <lineage>
        <taxon>Bacteria</taxon>
        <taxon>Pseudomonadati</taxon>
        <taxon>Pseudomonadota</taxon>
        <taxon>Alphaproteobacteria</taxon>
        <taxon>Hyphomicrobiales</taxon>
        <taxon>Amorphaceae</taxon>
        <taxon>Acuticoccus</taxon>
    </lineage>
</organism>
<keyword evidence="4" id="KW-1185">Reference proteome</keyword>
<dbReference type="PANTHER" id="PTHR43377:SF8">
    <property type="entry name" value="BLR3664 PROTEIN"/>
    <property type="match status" value="1"/>
</dbReference>
<accession>A0A8B2NY73</accession>
<dbReference type="SUPFAM" id="SSF55347">
    <property type="entry name" value="Glyceraldehyde-3-phosphate dehydrogenase-like, C-terminal domain"/>
    <property type="match status" value="1"/>
</dbReference>
<dbReference type="PANTHER" id="PTHR43377">
    <property type="entry name" value="BILIVERDIN REDUCTASE A"/>
    <property type="match status" value="1"/>
</dbReference>
<proteinExistence type="predicted"/>
<dbReference type="InterPro" id="IPR000683">
    <property type="entry name" value="Gfo/Idh/MocA-like_OxRdtase_N"/>
</dbReference>